<name>A0A2T7Q0X6_POMCA</name>
<dbReference type="OrthoDB" id="10256829at2759"/>
<dbReference type="CDD" id="cd01450">
    <property type="entry name" value="vWFA_subfamily_ECM"/>
    <property type="match status" value="2"/>
</dbReference>
<feature type="domain" description="VWFA" evidence="2">
    <location>
        <begin position="536"/>
        <end position="716"/>
    </location>
</feature>
<accession>A0A2T7Q0X6</accession>
<feature type="domain" description="VWFA" evidence="2">
    <location>
        <begin position="1"/>
        <end position="88"/>
    </location>
</feature>
<feature type="region of interest" description="Disordered" evidence="1">
    <location>
        <begin position="508"/>
        <end position="530"/>
    </location>
</feature>
<evidence type="ECO:0000256" key="1">
    <source>
        <dbReference type="SAM" id="MobiDB-lite"/>
    </source>
</evidence>
<sequence length="722" mass="79814">MMTEDNGDRPDVPNAVVVITDSNSDVDVANTVYAAQNLRNAGATVFSIGVGLGFKDELEAIAGSGRRTYVMNSFDELEGANDEIVEQITALQGRAAIEEMETRKLDVAVVFHMSKNVDPKNVNKVFKPFLEKLFEASEIDSGQIRVSLSYFTKNHKLLGNLLKFRRKADYTEAVNKLTPAVRSDKANGGAAMQKLRAKVFTEQLGDRPDASNVVLLITDENINIRPKKFVEEAHALKDTGVKVVTLGLEKADREELLAVSSEPPSENALMVTGYQDLQKEAVVELIRTAMFMPLPSEPDVEVVAPGPTIINLDTRAIDLAILIHMSPQMKPADLKKFLKPFLNALLQYADIDGGKVQVSLSYYRKQLTLISNLKKFKTRADYANAVNSLSMKVSGKQGDGAAALKRLRERVFDESRGDRPEVHNVVLIVTDDKNSGDQKKFFQEAEKTKSSGIRVVTFGVGNADRNELYQVASGPGDVNSMYVPRYSDMQDEETIDTLRSKVFALEDIPAQPPRPATTRRPATELSSTASDSRQVDLNVIFHVSSDTKVNDIDDQLKPFLKDLFQYADIDGGNVRVAVSYYRKNPTHMFPLQRHKTRASLVKAFDEVGRQMRGKVGDTGLALEEARTTVFDAAKGDRPDVPNAVLLLTNAKENVDQQKFLGEAGALKRAGFKLVTVGLEKADRAELQAVASEPANRNSFYFRTFDQLRTPEALNAIRSSIYA</sequence>
<dbReference type="Proteomes" id="UP000245119">
    <property type="component" value="Linkage Group LG1"/>
</dbReference>
<organism evidence="3 4">
    <name type="scientific">Pomacea canaliculata</name>
    <name type="common">Golden apple snail</name>
    <dbReference type="NCBI Taxonomy" id="400727"/>
    <lineage>
        <taxon>Eukaryota</taxon>
        <taxon>Metazoa</taxon>
        <taxon>Spiralia</taxon>
        <taxon>Lophotrochozoa</taxon>
        <taxon>Mollusca</taxon>
        <taxon>Gastropoda</taxon>
        <taxon>Caenogastropoda</taxon>
        <taxon>Architaenioglossa</taxon>
        <taxon>Ampullarioidea</taxon>
        <taxon>Ampullariidae</taxon>
        <taxon>Pomacea</taxon>
    </lineage>
</organism>
<reference evidence="3 4" key="1">
    <citation type="submission" date="2018-04" db="EMBL/GenBank/DDBJ databases">
        <title>The genome of golden apple snail Pomacea canaliculata provides insight into stress tolerance and invasive adaptation.</title>
        <authorList>
            <person name="Liu C."/>
            <person name="Liu B."/>
            <person name="Ren Y."/>
            <person name="Zhang Y."/>
            <person name="Wang H."/>
            <person name="Li S."/>
            <person name="Jiang F."/>
            <person name="Yin L."/>
            <person name="Zhang G."/>
            <person name="Qian W."/>
            <person name="Fan W."/>
        </authorList>
    </citation>
    <scope>NUCLEOTIDE SEQUENCE [LARGE SCALE GENOMIC DNA]</scope>
    <source>
        <strain evidence="3">SZHN2017</strain>
        <tissue evidence="3">Muscle</tissue>
    </source>
</reference>
<dbReference type="InterPro" id="IPR002035">
    <property type="entry name" value="VWF_A"/>
</dbReference>
<proteinExistence type="predicted"/>
<evidence type="ECO:0000259" key="2">
    <source>
        <dbReference type="PROSITE" id="PS50234"/>
    </source>
</evidence>
<dbReference type="AlphaFoldDB" id="A0A2T7Q0X6"/>
<feature type="domain" description="VWFA" evidence="2">
    <location>
        <begin position="106"/>
        <end position="286"/>
    </location>
</feature>
<dbReference type="Pfam" id="PF00092">
    <property type="entry name" value="VWA"/>
    <property type="match status" value="4"/>
</dbReference>
<dbReference type="InterPro" id="IPR036465">
    <property type="entry name" value="vWFA_dom_sf"/>
</dbReference>
<dbReference type="PANTHER" id="PTHR24020:SF84">
    <property type="entry name" value="VWFA DOMAIN-CONTAINING PROTEIN"/>
    <property type="match status" value="1"/>
</dbReference>
<feature type="non-terminal residue" evidence="3">
    <location>
        <position position="722"/>
    </location>
</feature>
<dbReference type="PANTHER" id="PTHR24020">
    <property type="entry name" value="COLLAGEN ALPHA"/>
    <property type="match status" value="1"/>
</dbReference>
<evidence type="ECO:0000313" key="4">
    <source>
        <dbReference type="Proteomes" id="UP000245119"/>
    </source>
</evidence>
<protein>
    <recommendedName>
        <fullName evidence="2">VWFA domain-containing protein</fullName>
    </recommendedName>
</protein>
<dbReference type="Gene3D" id="3.40.50.410">
    <property type="entry name" value="von Willebrand factor, type A domain"/>
    <property type="match status" value="4"/>
</dbReference>
<dbReference type="EMBL" id="PZQS01000001">
    <property type="protein sequence ID" value="PVD39300.1"/>
    <property type="molecule type" value="Genomic_DNA"/>
</dbReference>
<dbReference type="SMART" id="SM00327">
    <property type="entry name" value="VWA"/>
    <property type="match status" value="3"/>
</dbReference>
<dbReference type="InterPro" id="IPR050525">
    <property type="entry name" value="ECM_Assembly_Org"/>
</dbReference>
<dbReference type="SUPFAM" id="SSF53300">
    <property type="entry name" value="vWA-like"/>
    <property type="match status" value="4"/>
</dbReference>
<gene>
    <name evidence="3" type="ORF">C0Q70_01929</name>
</gene>
<comment type="caution">
    <text evidence="3">The sequence shown here is derived from an EMBL/GenBank/DDBJ whole genome shotgun (WGS) entry which is preliminary data.</text>
</comment>
<feature type="domain" description="VWFA" evidence="2">
    <location>
        <begin position="318"/>
        <end position="498"/>
    </location>
</feature>
<dbReference type="PROSITE" id="PS50234">
    <property type="entry name" value="VWFA"/>
    <property type="match status" value="4"/>
</dbReference>
<evidence type="ECO:0000313" key="3">
    <source>
        <dbReference type="EMBL" id="PVD39300.1"/>
    </source>
</evidence>
<keyword evidence="4" id="KW-1185">Reference proteome</keyword>